<proteinExistence type="predicted"/>
<evidence type="ECO:0000313" key="3">
    <source>
        <dbReference type="EMBL" id="PYF03529.1"/>
    </source>
</evidence>
<organism evidence="3 4">
    <name type="scientific">Rhodopseudomonas faecalis</name>
    <dbReference type="NCBI Taxonomy" id="99655"/>
    <lineage>
        <taxon>Bacteria</taxon>
        <taxon>Pseudomonadati</taxon>
        <taxon>Pseudomonadota</taxon>
        <taxon>Alphaproteobacteria</taxon>
        <taxon>Hyphomicrobiales</taxon>
        <taxon>Nitrobacteraceae</taxon>
        <taxon>Rhodopseudomonas</taxon>
    </lineage>
</organism>
<name>A0A318TV22_9BRAD</name>
<feature type="compositionally biased region" description="Basic and acidic residues" evidence="1">
    <location>
        <begin position="58"/>
        <end position="74"/>
    </location>
</feature>
<protein>
    <submittedName>
        <fullName evidence="3">Uncharacterized protein</fullName>
    </submittedName>
</protein>
<dbReference type="AlphaFoldDB" id="A0A318TV22"/>
<sequence>MLRITTIATALLLAAGGMSLAQTSSSTSTGTRPPASDPSISGTPLIGNAPIGHRQPRRNPELESSETTRDPADVVLDRKIRSICRGC</sequence>
<comment type="caution">
    <text evidence="3">The sequence shown here is derived from an EMBL/GenBank/DDBJ whole genome shotgun (WGS) entry which is preliminary data.</text>
</comment>
<gene>
    <name evidence="3" type="ORF">BJ122_10620</name>
</gene>
<dbReference type="RefSeq" id="WP_110780341.1">
    <property type="nucleotide sequence ID" value="NZ_QJTI01000006.1"/>
</dbReference>
<evidence type="ECO:0000256" key="2">
    <source>
        <dbReference type="SAM" id="SignalP"/>
    </source>
</evidence>
<evidence type="ECO:0000256" key="1">
    <source>
        <dbReference type="SAM" id="MobiDB-lite"/>
    </source>
</evidence>
<dbReference type="OrthoDB" id="8241354at2"/>
<accession>A0A318TV22</accession>
<keyword evidence="2" id="KW-0732">Signal</keyword>
<feature type="region of interest" description="Disordered" evidence="1">
    <location>
        <begin position="19"/>
        <end position="74"/>
    </location>
</feature>
<evidence type="ECO:0000313" key="4">
    <source>
        <dbReference type="Proteomes" id="UP000248148"/>
    </source>
</evidence>
<feature type="chain" id="PRO_5016462753" evidence="2">
    <location>
        <begin position="22"/>
        <end position="87"/>
    </location>
</feature>
<dbReference type="EMBL" id="QJTI01000006">
    <property type="protein sequence ID" value="PYF03529.1"/>
    <property type="molecule type" value="Genomic_DNA"/>
</dbReference>
<reference evidence="3 4" key="1">
    <citation type="submission" date="2018-06" db="EMBL/GenBank/DDBJ databases">
        <title>Genomic Encyclopedia of Archaeal and Bacterial Type Strains, Phase II (KMG-II): from individual species to whole genera.</title>
        <authorList>
            <person name="Goeker M."/>
        </authorList>
    </citation>
    <scope>NUCLEOTIDE SEQUENCE [LARGE SCALE GENOMIC DNA]</scope>
    <source>
        <strain evidence="3 4">JCM 11668</strain>
    </source>
</reference>
<dbReference type="Proteomes" id="UP000248148">
    <property type="component" value="Unassembled WGS sequence"/>
</dbReference>
<keyword evidence="4" id="KW-1185">Reference proteome</keyword>
<feature type="signal peptide" evidence="2">
    <location>
        <begin position="1"/>
        <end position="21"/>
    </location>
</feature>